<dbReference type="AlphaFoldDB" id="A0AAE1AS30"/>
<dbReference type="EMBL" id="JAWDGP010001315">
    <property type="protein sequence ID" value="KAK3792893.1"/>
    <property type="molecule type" value="Genomic_DNA"/>
</dbReference>
<evidence type="ECO:0000313" key="1">
    <source>
        <dbReference type="EMBL" id="KAK3792893.1"/>
    </source>
</evidence>
<sequence length="67" mass="7625">METGCSIGRSNRHIKSIINIDAFKLIQNHGEFVNTEPLNPWSTHLSNRLTPDNTRLLAPGRKMRNLV</sequence>
<proteinExistence type="predicted"/>
<gene>
    <name evidence="1" type="ORF">RRG08_035256</name>
</gene>
<reference evidence="1" key="1">
    <citation type="journal article" date="2023" name="G3 (Bethesda)">
        <title>A reference genome for the long-term kleptoplast-retaining sea slug Elysia crispata morphotype clarki.</title>
        <authorList>
            <person name="Eastman K.E."/>
            <person name="Pendleton A.L."/>
            <person name="Shaikh M.A."/>
            <person name="Suttiyut T."/>
            <person name="Ogas R."/>
            <person name="Tomko P."/>
            <person name="Gavelis G."/>
            <person name="Widhalm J.R."/>
            <person name="Wisecaver J.H."/>
        </authorList>
    </citation>
    <scope>NUCLEOTIDE SEQUENCE</scope>
    <source>
        <strain evidence="1">ECLA1</strain>
    </source>
</reference>
<name>A0AAE1AS30_9GAST</name>
<accession>A0AAE1AS30</accession>
<protein>
    <submittedName>
        <fullName evidence="1">Uncharacterized protein</fullName>
    </submittedName>
</protein>
<evidence type="ECO:0000313" key="2">
    <source>
        <dbReference type="Proteomes" id="UP001283361"/>
    </source>
</evidence>
<dbReference type="Proteomes" id="UP001283361">
    <property type="component" value="Unassembled WGS sequence"/>
</dbReference>
<keyword evidence="2" id="KW-1185">Reference proteome</keyword>
<comment type="caution">
    <text evidence="1">The sequence shown here is derived from an EMBL/GenBank/DDBJ whole genome shotgun (WGS) entry which is preliminary data.</text>
</comment>
<organism evidence="1 2">
    <name type="scientific">Elysia crispata</name>
    <name type="common">lettuce slug</name>
    <dbReference type="NCBI Taxonomy" id="231223"/>
    <lineage>
        <taxon>Eukaryota</taxon>
        <taxon>Metazoa</taxon>
        <taxon>Spiralia</taxon>
        <taxon>Lophotrochozoa</taxon>
        <taxon>Mollusca</taxon>
        <taxon>Gastropoda</taxon>
        <taxon>Heterobranchia</taxon>
        <taxon>Euthyneura</taxon>
        <taxon>Panpulmonata</taxon>
        <taxon>Sacoglossa</taxon>
        <taxon>Placobranchoidea</taxon>
        <taxon>Plakobranchidae</taxon>
        <taxon>Elysia</taxon>
    </lineage>
</organism>